<accession>A0ABS5SEH1</accession>
<keyword evidence="2" id="KW-1185">Reference proteome</keyword>
<evidence type="ECO:0000313" key="2">
    <source>
        <dbReference type="Proteomes" id="UP000756860"/>
    </source>
</evidence>
<dbReference type="Proteomes" id="UP000756860">
    <property type="component" value="Unassembled WGS sequence"/>
</dbReference>
<reference evidence="1 2" key="1">
    <citation type="submission" date="2021-05" db="EMBL/GenBank/DDBJ databases">
        <title>The draft genome of Geobacter luticola JCM 17780.</title>
        <authorList>
            <person name="Xu Z."/>
            <person name="Masuda Y."/>
            <person name="Itoh H."/>
            <person name="Senoo K."/>
        </authorList>
    </citation>
    <scope>NUCLEOTIDE SEQUENCE [LARGE SCALE GENOMIC DNA]</scope>
    <source>
        <strain evidence="1 2">JCM 17780</strain>
    </source>
</reference>
<organism evidence="1 2">
    <name type="scientific">Geomobilimonas luticola</name>
    <dbReference type="NCBI Taxonomy" id="1114878"/>
    <lineage>
        <taxon>Bacteria</taxon>
        <taxon>Pseudomonadati</taxon>
        <taxon>Thermodesulfobacteriota</taxon>
        <taxon>Desulfuromonadia</taxon>
        <taxon>Geobacterales</taxon>
        <taxon>Geobacteraceae</taxon>
        <taxon>Geomobilimonas</taxon>
    </lineage>
</organism>
<dbReference type="EMBL" id="JAHCVK010000004">
    <property type="protein sequence ID" value="MBT0653585.1"/>
    <property type="molecule type" value="Genomic_DNA"/>
</dbReference>
<protein>
    <submittedName>
        <fullName evidence="1">Uncharacterized protein</fullName>
    </submittedName>
</protein>
<gene>
    <name evidence="1" type="ORF">KI810_11000</name>
</gene>
<dbReference type="RefSeq" id="WP_214175585.1">
    <property type="nucleotide sequence ID" value="NZ_JAHCVK010000004.1"/>
</dbReference>
<sequence>MHPVPLSCHASLEGERENAMSRLYYLHCHYCGEPLSNRESPYCPACNLYLCYRAMPFLLGMILTGRLATDLATAPSTLELVTDTAQGYDDERSLVWE</sequence>
<name>A0ABS5SEH1_9BACT</name>
<comment type="caution">
    <text evidence="1">The sequence shown here is derived from an EMBL/GenBank/DDBJ whole genome shotgun (WGS) entry which is preliminary data.</text>
</comment>
<evidence type="ECO:0000313" key="1">
    <source>
        <dbReference type="EMBL" id="MBT0653585.1"/>
    </source>
</evidence>
<proteinExistence type="predicted"/>